<accession>A0ACC1YHN0</accession>
<evidence type="ECO:0000313" key="2">
    <source>
        <dbReference type="Proteomes" id="UP001164539"/>
    </source>
</evidence>
<reference evidence="1 2" key="1">
    <citation type="journal article" date="2023" name="Science">
        <title>Complex scaffold remodeling in plant triterpene biosynthesis.</title>
        <authorList>
            <person name="De La Pena R."/>
            <person name="Hodgson H."/>
            <person name="Liu J.C."/>
            <person name="Stephenson M.J."/>
            <person name="Martin A.C."/>
            <person name="Owen C."/>
            <person name="Harkess A."/>
            <person name="Leebens-Mack J."/>
            <person name="Jimenez L.E."/>
            <person name="Osbourn A."/>
            <person name="Sattely E.S."/>
        </authorList>
    </citation>
    <scope>NUCLEOTIDE SEQUENCE [LARGE SCALE GENOMIC DNA]</scope>
    <source>
        <strain evidence="2">cv. JPN11</strain>
        <tissue evidence="1">Leaf</tissue>
    </source>
</reference>
<protein>
    <submittedName>
        <fullName evidence="1">Uncharacterized protein</fullName>
    </submittedName>
</protein>
<dbReference type="Proteomes" id="UP001164539">
    <property type="component" value="Chromosome 3"/>
</dbReference>
<evidence type="ECO:0000313" key="1">
    <source>
        <dbReference type="EMBL" id="KAJ4722889.1"/>
    </source>
</evidence>
<gene>
    <name evidence="1" type="ORF">OWV82_006322</name>
</gene>
<comment type="caution">
    <text evidence="1">The sequence shown here is derived from an EMBL/GenBank/DDBJ whole genome shotgun (WGS) entry which is preliminary data.</text>
</comment>
<proteinExistence type="predicted"/>
<sequence length="146" mass="16309">MEFLMGNKHVPVLALFCIASWEMQLSTVSATTINFGNDLQSSVSVNCHPKEADPWTHVLKPFTVDSWELSEATFCNVTSDEKGCTDAFAIYDPKRDSVRCPLSCQWDVVDSGVTGRPDDYLTPPDIFFNWKKPKVAENEASKDGEI</sequence>
<keyword evidence="2" id="KW-1185">Reference proteome</keyword>
<name>A0ACC1YHN0_MELAZ</name>
<dbReference type="EMBL" id="CM051396">
    <property type="protein sequence ID" value="KAJ4722889.1"/>
    <property type="molecule type" value="Genomic_DNA"/>
</dbReference>
<organism evidence="1 2">
    <name type="scientific">Melia azedarach</name>
    <name type="common">Chinaberry tree</name>
    <dbReference type="NCBI Taxonomy" id="155640"/>
    <lineage>
        <taxon>Eukaryota</taxon>
        <taxon>Viridiplantae</taxon>
        <taxon>Streptophyta</taxon>
        <taxon>Embryophyta</taxon>
        <taxon>Tracheophyta</taxon>
        <taxon>Spermatophyta</taxon>
        <taxon>Magnoliopsida</taxon>
        <taxon>eudicotyledons</taxon>
        <taxon>Gunneridae</taxon>
        <taxon>Pentapetalae</taxon>
        <taxon>rosids</taxon>
        <taxon>malvids</taxon>
        <taxon>Sapindales</taxon>
        <taxon>Meliaceae</taxon>
        <taxon>Melia</taxon>
    </lineage>
</organism>